<organism evidence="2">
    <name type="scientific">Oceanithermus profundus</name>
    <dbReference type="NCBI Taxonomy" id="187137"/>
    <lineage>
        <taxon>Bacteria</taxon>
        <taxon>Thermotogati</taxon>
        <taxon>Deinococcota</taxon>
        <taxon>Deinococci</taxon>
        <taxon>Thermales</taxon>
        <taxon>Thermaceae</taxon>
        <taxon>Oceanithermus</taxon>
    </lineage>
</organism>
<reference evidence="2" key="1">
    <citation type="journal article" date="2020" name="mSystems">
        <title>Genome- and Community-Level Interaction Insights into Carbon Utilization and Element Cycling Functions of Hydrothermarchaeota in Hydrothermal Sediment.</title>
        <authorList>
            <person name="Zhou Z."/>
            <person name="Liu Y."/>
            <person name="Xu W."/>
            <person name="Pan J."/>
            <person name="Luo Z.H."/>
            <person name="Li M."/>
        </authorList>
    </citation>
    <scope>NUCLEOTIDE SEQUENCE [LARGE SCALE GENOMIC DNA]</scope>
    <source>
        <strain evidence="2">HyVt-570</strain>
    </source>
</reference>
<protein>
    <submittedName>
        <fullName evidence="2">Uncharacterized protein</fullName>
    </submittedName>
</protein>
<dbReference type="AlphaFoldDB" id="A0A7C4ZQB2"/>
<name>A0A7C4ZQB2_9DEIN</name>
<proteinExistence type="predicted"/>
<sequence length="251" mass="27938">MTRRLRASTFLPVFLLYYFLAVTLSWLGHAFLALALLAVNLIFVLALIFPATRAWGRRMLRHSFVLLALAAVYNAFPGVPTSARSAVKLVGPEGGQVRTPDLVARVVVGPGSFPVPLLLRVTSLPLTAPLPDPTLPPEVKLIAAARFEQSHPFPEEWQNFFLPQVQLSLRNAVAPVKNGGYFTELCFWWPSGYQESPLEREFWVCDPIFDVAGGDPTQKGSGWATTDIKGFGREGMAFYLFQYPRDWARAN</sequence>
<dbReference type="Proteomes" id="UP000885759">
    <property type="component" value="Unassembled WGS sequence"/>
</dbReference>
<keyword evidence="1" id="KW-0812">Transmembrane</keyword>
<keyword evidence="1" id="KW-1133">Transmembrane helix</keyword>
<feature type="non-terminal residue" evidence="2">
    <location>
        <position position="251"/>
    </location>
</feature>
<keyword evidence="1" id="KW-0472">Membrane</keyword>
<evidence type="ECO:0000256" key="1">
    <source>
        <dbReference type="SAM" id="Phobius"/>
    </source>
</evidence>
<feature type="transmembrane region" description="Helical" evidence="1">
    <location>
        <begin position="59"/>
        <end position="76"/>
    </location>
</feature>
<comment type="caution">
    <text evidence="2">The sequence shown here is derived from an EMBL/GenBank/DDBJ whole genome shotgun (WGS) entry which is preliminary data.</text>
</comment>
<evidence type="ECO:0000313" key="2">
    <source>
        <dbReference type="EMBL" id="HGY08440.1"/>
    </source>
</evidence>
<gene>
    <name evidence="2" type="ORF">ENK37_00060</name>
</gene>
<dbReference type="EMBL" id="DRPZ01000002">
    <property type="protein sequence ID" value="HGY08440.1"/>
    <property type="molecule type" value="Genomic_DNA"/>
</dbReference>
<accession>A0A7C4ZQB2</accession>
<feature type="transmembrane region" description="Helical" evidence="1">
    <location>
        <begin position="33"/>
        <end position="52"/>
    </location>
</feature>
<feature type="transmembrane region" description="Helical" evidence="1">
    <location>
        <begin position="7"/>
        <end position="27"/>
    </location>
</feature>